<sequence length="51" mass="5871">MFQLWFNVRDKVNICNYVTVATPLARTKMSSSRARNERVGDLLSNTINEIP</sequence>
<comment type="caution">
    <text evidence="1">The sequence shown here is derived from an EMBL/GenBank/DDBJ whole genome shotgun (WGS) entry which is preliminary data.</text>
</comment>
<keyword evidence="2" id="KW-1185">Reference proteome</keyword>
<dbReference type="Proteomes" id="UP000041625">
    <property type="component" value="Unassembled WGS sequence"/>
</dbReference>
<evidence type="ECO:0000313" key="1">
    <source>
        <dbReference type="EMBL" id="CDT84216.1"/>
    </source>
</evidence>
<protein>
    <submittedName>
        <fullName evidence="1">Uncharacterized protein</fullName>
    </submittedName>
</protein>
<dbReference type="EMBL" id="CCKJ01000042">
    <property type="protein sequence ID" value="CDT84216.1"/>
    <property type="molecule type" value="Genomic_DNA"/>
</dbReference>
<organism evidence="1 2">
    <name type="scientific">Vibrio coralliirubri</name>
    <dbReference type="NCBI Taxonomy" id="1516159"/>
    <lineage>
        <taxon>Bacteria</taxon>
        <taxon>Pseudomonadati</taxon>
        <taxon>Pseudomonadota</taxon>
        <taxon>Gammaproteobacteria</taxon>
        <taxon>Vibrionales</taxon>
        <taxon>Vibrionaceae</taxon>
        <taxon>Vibrio</taxon>
    </lineage>
</organism>
<name>A0AA86X0M3_9VIBR</name>
<accession>A0AA86X0M3</accession>
<dbReference type="AlphaFoldDB" id="A0AA86X0M3"/>
<gene>
    <name evidence="1" type="ORF">VCR31J2_1360104</name>
</gene>
<reference evidence="1 2" key="1">
    <citation type="submission" date="2014-06" db="EMBL/GenBank/DDBJ databases">
        <authorList>
            <person name="Le Roux F."/>
        </authorList>
    </citation>
    <scope>NUCLEOTIDE SEQUENCE [LARGE SCALE GENOMIC DNA]</scope>
    <source>
        <strain evidence="1 2">J2-31</strain>
    </source>
</reference>
<evidence type="ECO:0000313" key="2">
    <source>
        <dbReference type="Proteomes" id="UP000041625"/>
    </source>
</evidence>
<proteinExistence type="predicted"/>